<proteinExistence type="predicted"/>
<dbReference type="EMBL" id="OY731398">
    <property type="protein sequence ID" value="CAJ1896275.1"/>
    <property type="molecule type" value="Genomic_DNA"/>
</dbReference>
<gene>
    <name evidence="1" type="ORF">AYBTSS11_LOCUS3040</name>
</gene>
<reference evidence="1" key="1">
    <citation type="submission" date="2023-10" db="EMBL/GenBank/DDBJ databases">
        <authorList>
            <person name="Domelevo Entfellner J.-B."/>
        </authorList>
    </citation>
    <scope>NUCLEOTIDE SEQUENCE</scope>
</reference>
<evidence type="ECO:0000313" key="1">
    <source>
        <dbReference type="EMBL" id="CAJ1896275.1"/>
    </source>
</evidence>
<dbReference type="AlphaFoldDB" id="A0AA86V2Z4"/>
<organism evidence="1 2">
    <name type="scientific">Sphenostylis stenocarpa</name>
    <dbReference type="NCBI Taxonomy" id="92480"/>
    <lineage>
        <taxon>Eukaryota</taxon>
        <taxon>Viridiplantae</taxon>
        <taxon>Streptophyta</taxon>
        <taxon>Embryophyta</taxon>
        <taxon>Tracheophyta</taxon>
        <taxon>Spermatophyta</taxon>
        <taxon>Magnoliopsida</taxon>
        <taxon>eudicotyledons</taxon>
        <taxon>Gunneridae</taxon>
        <taxon>Pentapetalae</taxon>
        <taxon>rosids</taxon>
        <taxon>fabids</taxon>
        <taxon>Fabales</taxon>
        <taxon>Fabaceae</taxon>
        <taxon>Papilionoideae</taxon>
        <taxon>50 kb inversion clade</taxon>
        <taxon>NPAAA clade</taxon>
        <taxon>indigoferoid/millettioid clade</taxon>
        <taxon>Phaseoleae</taxon>
        <taxon>Sphenostylis</taxon>
    </lineage>
</organism>
<accession>A0AA86V2Z4</accession>
<protein>
    <submittedName>
        <fullName evidence="1">Uncharacterized protein</fullName>
    </submittedName>
</protein>
<evidence type="ECO:0000313" key="2">
    <source>
        <dbReference type="Proteomes" id="UP001189624"/>
    </source>
</evidence>
<name>A0AA86V2Z4_9FABA</name>
<dbReference type="Proteomes" id="UP001189624">
    <property type="component" value="Chromosome 1"/>
</dbReference>
<dbReference type="Gramene" id="rna-AYBTSS11_LOCUS3040">
    <property type="protein sequence ID" value="CAJ1896275.1"/>
    <property type="gene ID" value="gene-AYBTSS11_LOCUS3040"/>
</dbReference>
<keyword evidence="2" id="KW-1185">Reference proteome</keyword>
<sequence>MACLTIRKPNAASLVEEDPHRTLHEFSLVRPGATNDLVFLTKWIYCTNVGLDNIGEGKMSIIHVTQMLYYVVD</sequence>